<feature type="non-terminal residue" evidence="1">
    <location>
        <position position="67"/>
    </location>
</feature>
<proteinExistence type="predicted"/>
<dbReference type="AlphaFoldDB" id="X1I6D8"/>
<dbReference type="EMBL" id="BARU01031897">
    <property type="protein sequence ID" value="GAH64865.1"/>
    <property type="molecule type" value="Genomic_DNA"/>
</dbReference>
<accession>X1I6D8</accession>
<comment type="caution">
    <text evidence="1">The sequence shown here is derived from an EMBL/GenBank/DDBJ whole genome shotgun (WGS) entry which is preliminary data.</text>
</comment>
<name>X1I6D8_9ZZZZ</name>
<reference evidence="1" key="1">
    <citation type="journal article" date="2014" name="Front. Microbiol.">
        <title>High frequency of phylogenetically diverse reductive dehalogenase-homologous genes in deep subseafloor sedimentary metagenomes.</title>
        <authorList>
            <person name="Kawai M."/>
            <person name="Futagami T."/>
            <person name="Toyoda A."/>
            <person name="Takaki Y."/>
            <person name="Nishi S."/>
            <person name="Hori S."/>
            <person name="Arai W."/>
            <person name="Tsubouchi T."/>
            <person name="Morono Y."/>
            <person name="Uchiyama I."/>
            <person name="Ito T."/>
            <person name="Fujiyama A."/>
            <person name="Inagaki F."/>
            <person name="Takami H."/>
        </authorList>
    </citation>
    <scope>NUCLEOTIDE SEQUENCE</scope>
    <source>
        <strain evidence="1">Expedition CK06-06</strain>
    </source>
</reference>
<dbReference type="Gene3D" id="3.30.200.20">
    <property type="entry name" value="Phosphorylase Kinase, domain 1"/>
    <property type="match status" value="1"/>
</dbReference>
<protein>
    <submittedName>
        <fullName evidence="1">Uncharacterized protein</fullName>
    </submittedName>
</protein>
<gene>
    <name evidence="1" type="ORF">S03H2_50388</name>
</gene>
<sequence>MREAYKRRIGYRGKLEEISHAVCSGFNLGGFTSNDLILIGYADFNFALETSKGKYFVKVFATSRSDE</sequence>
<evidence type="ECO:0000313" key="1">
    <source>
        <dbReference type="EMBL" id="GAH64865.1"/>
    </source>
</evidence>
<organism evidence="1">
    <name type="scientific">marine sediment metagenome</name>
    <dbReference type="NCBI Taxonomy" id="412755"/>
    <lineage>
        <taxon>unclassified sequences</taxon>
        <taxon>metagenomes</taxon>
        <taxon>ecological metagenomes</taxon>
    </lineage>
</organism>